<protein>
    <recommendedName>
        <fullName evidence="3">Type II toxin-antitoxin system HicB family antitoxin</fullName>
    </recommendedName>
</protein>
<accession>A0A6L6YIC7</accession>
<sequence length="141" mass="15800">MRLSYPCEVSRDPESGQVILECKNPSAFAFGDSLEAAEMDMHSLLLDCVADYVDEGKIFPTTVKRPKKNEVSVELTASETVKVLFLNSMIETRTKPIQIARRLGVAKQEVTRILNPRQKTKIDTLERAIEATGKKLIYSVV</sequence>
<dbReference type="EMBL" id="WSRP01000031">
    <property type="protein sequence ID" value="MVX57450.1"/>
    <property type="molecule type" value="Genomic_DNA"/>
</dbReference>
<evidence type="ECO:0000313" key="2">
    <source>
        <dbReference type="Proteomes" id="UP000472580"/>
    </source>
</evidence>
<dbReference type="Proteomes" id="UP000472580">
    <property type="component" value="Unassembled WGS sequence"/>
</dbReference>
<dbReference type="OrthoDB" id="5772151at2"/>
<keyword evidence="2" id="KW-1185">Reference proteome</keyword>
<comment type="caution">
    <text evidence="1">The sequence shown here is derived from an EMBL/GenBank/DDBJ whole genome shotgun (WGS) entry which is preliminary data.</text>
</comment>
<dbReference type="AlphaFoldDB" id="A0A6L6YIC7"/>
<reference evidence="1 2" key="1">
    <citation type="submission" date="2019-12" db="EMBL/GenBank/DDBJ databases">
        <title>Microbes associate with the intestines of laboratory mice.</title>
        <authorList>
            <person name="Navarre W."/>
            <person name="Wong E."/>
        </authorList>
    </citation>
    <scope>NUCLEOTIDE SEQUENCE [LARGE SCALE GENOMIC DNA]</scope>
    <source>
        <strain evidence="1 2">NM82_D38</strain>
    </source>
</reference>
<dbReference type="RefSeq" id="WP_160335873.1">
    <property type="nucleotide sequence ID" value="NZ_WSRP01000031.1"/>
</dbReference>
<evidence type="ECO:0000313" key="1">
    <source>
        <dbReference type="EMBL" id="MVX57450.1"/>
    </source>
</evidence>
<evidence type="ECO:0008006" key="3">
    <source>
        <dbReference type="Google" id="ProtNLM"/>
    </source>
</evidence>
<organism evidence="1 2">
    <name type="scientific">Parasutterella muris</name>
    <dbReference type="NCBI Taxonomy" id="2565572"/>
    <lineage>
        <taxon>Bacteria</taxon>
        <taxon>Pseudomonadati</taxon>
        <taxon>Pseudomonadota</taxon>
        <taxon>Betaproteobacteria</taxon>
        <taxon>Burkholderiales</taxon>
        <taxon>Sutterellaceae</taxon>
        <taxon>Parasutterella</taxon>
    </lineage>
</organism>
<gene>
    <name evidence="1" type="ORF">E5987_09605</name>
</gene>
<proteinExistence type="predicted"/>
<name>A0A6L6YIC7_9BURK</name>